<dbReference type="EMBL" id="CAUJNA010001791">
    <property type="protein sequence ID" value="CAJ1389055.1"/>
    <property type="molecule type" value="Genomic_DNA"/>
</dbReference>
<name>A0AA36MWL5_9DINO</name>
<evidence type="ECO:0000313" key="3">
    <source>
        <dbReference type="EMBL" id="CAJ1389055.1"/>
    </source>
</evidence>
<dbReference type="AlphaFoldDB" id="A0AA36MWL5"/>
<feature type="coiled-coil region" evidence="1">
    <location>
        <begin position="247"/>
        <end position="326"/>
    </location>
</feature>
<evidence type="ECO:0000313" key="4">
    <source>
        <dbReference type="Proteomes" id="UP001178507"/>
    </source>
</evidence>
<evidence type="ECO:0000256" key="2">
    <source>
        <dbReference type="SAM" id="MobiDB-lite"/>
    </source>
</evidence>
<proteinExistence type="predicted"/>
<feature type="compositionally biased region" description="Polar residues" evidence="2">
    <location>
        <begin position="180"/>
        <end position="191"/>
    </location>
</feature>
<gene>
    <name evidence="3" type="ORF">EVOR1521_LOCUS14754</name>
</gene>
<keyword evidence="4" id="KW-1185">Reference proteome</keyword>
<keyword evidence="1" id="KW-0175">Coiled coil</keyword>
<feature type="region of interest" description="Disordered" evidence="2">
    <location>
        <begin position="174"/>
        <end position="199"/>
    </location>
</feature>
<organism evidence="3 4">
    <name type="scientific">Effrenium voratum</name>
    <dbReference type="NCBI Taxonomy" id="2562239"/>
    <lineage>
        <taxon>Eukaryota</taxon>
        <taxon>Sar</taxon>
        <taxon>Alveolata</taxon>
        <taxon>Dinophyceae</taxon>
        <taxon>Suessiales</taxon>
        <taxon>Symbiodiniaceae</taxon>
        <taxon>Effrenium</taxon>
    </lineage>
</organism>
<protein>
    <submittedName>
        <fullName evidence="3">Uncharacterized protein</fullName>
    </submittedName>
</protein>
<feature type="coiled-coil region" evidence="1">
    <location>
        <begin position="121"/>
        <end position="148"/>
    </location>
</feature>
<sequence length="376" mass="42332">MTPGIMPVRPLPAVHQAWPGSRDVSRRPQVAVPVQVLPPSAPPSPEPSALCMRPNLQLPQDLLCRIQGVVTDMEKSVADERQRSPGPQFACLACNCALTSDASYCDRCGRRQAVAEGPDLVRNLGERLENLQTQREAAEQRAEQLASLRKIVSEGRHQHMTHYLSLSDGGFALRKRDDGSSSNRTESTGSVANEDEQLQRAVSEVEANFASELSTLGASRAEGRLHDRLQVLLKAVLHREQLAEARLKEQREATRNAEMDLKALEESSERVIEDCRKLQARVKELEHHETNSHHHLGRANDLEERLQEHQRHLESSRAREAALKEEMLGTEEAVRRHHMSRKALELESEEMRISLLQRQSEVEDLREQLAEAKESS</sequence>
<reference evidence="3" key="1">
    <citation type="submission" date="2023-08" db="EMBL/GenBank/DDBJ databases">
        <authorList>
            <person name="Chen Y."/>
            <person name="Shah S."/>
            <person name="Dougan E. K."/>
            <person name="Thang M."/>
            <person name="Chan C."/>
        </authorList>
    </citation>
    <scope>NUCLEOTIDE SEQUENCE</scope>
</reference>
<dbReference type="Proteomes" id="UP001178507">
    <property type="component" value="Unassembled WGS sequence"/>
</dbReference>
<comment type="caution">
    <text evidence="3">The sequence shown here is derived from an EMBL/GenBank/DDBJ whole genome shotgun (WGS) entry which is preliminary data.</text>
</comment>
<evidence type="ECO:0000256" key="1">
    <source>
        <dbReference type="SAM" id="Coils"/>
    </source>
</evidence>
<accession>A0AA36MWL5</accession>